<dbReference type="EnsemblProtists" id="EKX41027">
    <property type="protein sequence ID" value="EKX41027"/>
    <property type="gene ID" value="GUITHDRAFT_175501"/>
</dbReference>
<evidence type="ECO:0000313" key="3">
    <source>
        <dbReference type="EnsemblProtists" id="EKX41027"/>
    </source>
</evidence>
<feature type="compositionally biased region" description="Acidic residues" evidence="1">
    <location>
        <begin position="61"/>
        <end position="71"/>
    </location>
</feature>
<dbReference type="STRING" id="905079.L1IY43"/>
<dbReference type="Pfam" id="PF01391">
    <property type="entry name" value="Collagen"/>
    <property type="match status" value="1"/>
</dbReference>
<organism evidence="2">
    <name type="scientific">Guillardia theta (strain CCMP2712)</name>
    <name type="common">Cryptophyte</name>
    <dbReference type="NCBI Taxonomy" id="905079"/>
    <lineage>
        <taxon>Eukaryota</taxon>
        <taxon>Cryptophyceae</taxon>
        <taxon>Pyrenomonadales</taxon>
        <taxon>Geminigeraceae</taxon>
        <taxon>Guillardia</taxon>
    </lineage>
</organism>
<proteinExistence type="predicted"/>
<feature type="compositionally biased region" description="Low complexity" evidence="1">
    <location>
        <begin position="79"/>
        <end position="97"/>
    </location>
</feature>
<dbReference type="Proteomes" id="UP000011087">
    <property type="component" value="Unassembled WGS sequence"/>
</dbReference>
<keyword evidence="2" id="KW-0176">Collagen</keyword>
<dbReference type="PANTHER" id="PTHR24637:SF421">
    <property type="entry name" value="CUTICLE COLLAGEN DPY-2"/>
    <property type="match status" value="1"/>
</dbReference>
<feature type="compositionally biased region" description="Low complexity" evidence="1">
    <location>
        <begin position="204"/>
        <end position="232"/>
    </location>
</feature>
<dbReference type="HOGENOM" id="CLU_759623_0_0_1"/>
<gene>
    <name evidence="2" type="ORF">GUITHDRAFT_175501</name>
</gene>
<protein>
    <submittedName>
        <fullName evidence="2">Collagen type protein</fullName>
    </submittedName>
</protein>
<dbReference type="eggNOG" id="KOG3544">
    <property type="taxonomic scope" value="Eukaryota"/>
</dbReference>
<accession>L1IY43</accession>
<dbReference type="EMBL" id="JH993027">
    <property type="protein sequence ID" value="EKX41027.1"/>
    <property type="molecule type" value="Genomic_DNA"/>
</dbReference>
<dbReference type="KEGG" id="gtt:GUITHDRAFT_175501"/>
<keyword evidence="4" id="KW-1185">Reference proteome</keyword>
<feature type="region of interest" description="Disordered" evidence="1">
    <location>
        <begin position="50"/>
        <end position="108"/>
    </location>
</feature>
<feature type="compositionally biased region" description="Low complexity" evidence="1">
    <location>
        <begin position="238"/>
        <end position="271"/>
    </location>
</feature>
<name>L1IY43_GUITC</name>
<dbReference type="RefSeq" id="XP_005828007.1">
    <property type="nucleotide sequence ID" value="XM_005827950.1"/>
</dbReference>
<feature type="region of interest" description="Disordered" evidence="1">
    <location>
        <begin position="178"/>
        <end position="303"/>
    </location>
</feature>
<reference evidence="2 4" key="1">
    <citation type="journal article" date="2012" name="Nature">
        <title>Algal genomes reveal evolutionary mosaicism and the fate of nucleomorphs.</title>
        <authorList>
            <consortium name="DOE Joint Genome Institute"/>
            <person name="Curtis B.A."/>
            <person name="Tanifuji G."/>
            <person name="Burki F."/>
            <person name="Gruber A."/>
            <person name="Irimia M."/>
            <person name="Maruyama S."/>
            <person name="Arias M.C."/>
            <person name="Ball S.G."/>
            <person name="Gile G.H."/>
            <person name="Hirakawa Y."/>
            <person name="Hopkins J.F."/>
            <person name="Kuo A."/>
            <person name="Rensing S.A."/>
            <person name="Schmutz J."/>
            <person name="Symeonidi A."/>
            <person name="Elias M."/>
            <person name="Eveleigh R.J."/>
            <person name="Herman E.K."/>
            <person name="Klute M.J."/>
            <person name="Nakayama T."/>
            <person name="Obornik M."/>
            <person name="Reyes-Prieto A."/>
            <person name="Armbrust E.V."/>
            <person name="Aves S.J."/>
            <person name="Beiko R.G."/>
            <person name="Coutinho P."/>
            <person name="Dacks J.B."/>
            <person name="Durnford D.G."/>
            <person name="Fast N.M."/>
            <person name="Green B.R."/>
            <person name="Grisdale C.J."/>
            <person name="Hempel F."/>
            <person name="Henrissat B."/>
            <person name="Hoppner M.P."/>
            <person name="Ishida K."/>
            <person name="Kim E."/>
            <person name="Koreny L."/>
            <person name="Kroth P.G."/>
            <person name="Liu Y."/>
            <person name="Malik S.B."/>
            <person name="Maier U.G."/>
            <person name="McRose D."/>
            <person name="Mock T."/>
            <person name="Neilson J.A."/>
            <person name="Onodera N.T."/>
            <person name="Poole A.M."/>
            <person name="Pritham E.J."/>
            <person name="Richards T.A."/>
            <person name="Rocap G."/>
            <person name="Roy S.W."/>
            <person name="Sarai C."/>
            <person name="Schaack S."/>
            <person name="Shirato S."/>
            <person name="Slamovits C.H."/>
            <person name="Spencer D.F."/>
            <person name="Suzuki S."/>
            <person name="Worden A.Z."/>
            <person name="Zauner S."/>
            <person name="Barry K."/>
            <person name="Bell C."/>
            <person name="Bharti A.K."/>
            <person name="Crow J.A."/>
            <person name="Grimwood J."/>
            <person name="Kramer R."/>
            <person name="Lindquist E."/>
            <person name="Lucas S."/>
            <person name="Salamov A."/>
            <person name="McFadden G.I."/>
            <person name="Lane C.E."/>
            <person name="Keeling P.J."/>
            <person name="Gray M.W."/>
            <person name="Grigoriev I.V."/>
            <person name="Archibald J.M."/>
        </authorList>
    </citation>
    <scope>NUCLEOTIDE SEQUENCE</scope>
    <source>
        <strain evidence="2 4">CCMP2712</strain>
    </source>
</reference>
<evidence type="ECO:0000256" key="1">
    <source>
        <dbReference type="SAM" id="MobiDB-lite"/>
    </source>
</evidence>
<evidence type="ECO:0000313" key="2">
    <source>
        <dbReference type="EMBL" id="EKX41027.1"/>
    </source>
</evidence>
<reference evidence="3" key="3">
    <citation type="submission" date="2016-03" db="UniProtKB">
        <authorList>
            <consortium name="EnsemblProtists"/>
        </authorList>
    </citation>
    <scope>IDENTIFICATION</scope>
</reference>
<evidence type="ECO:0000313" key="4">
    <source>
        <dbReference type="Proteomes" id="UP000011087"/>
    </source>
</evidence>
<dbReference type="OMA" id="SDTLAPH"/>
<dbReference type="OrthoDB" id="10598468at2759"/>
<reference evidence="4" key="2">
    <citation type="submission" date="2012-11" db="EMBL/GenBank/DDBJ databases">
        <authorList>
            <person name="Kuo A."/>
            <person name="Curtis B.A."/>
            <person name="Tanifuji G."/>
            <person name="Burki F."/>
            <person name="Gruber A."/>
            <person name="Irimia M."/>
            <person name="Maruyama S."/>
            <person name="Arias M.C."/>
            <person name="Ball S.G."/>
            <person name="Gile G.H."/>
            <person name="Hirakawa Y."/>
            <person name="Hopkins J.F."/>
            <person name="Rensing S.A."/>
            <person name="Schmutz J."/>
            <person name="Symeonidi A."/>
            <person name="Elias M."/>
            <person name="Eveleigh R.J."/>
            <person name="Herman E.K."/>
            <person name="Klute M.J."/>
            <person name="Nakayama T."/>
            <person name="Obornik M."/>
            <person name="Reyes-Prieto A."/>
            <person name="Armbrust E.V."/>
            <person name="Aves S.J."/>
            <person name="Beiko R.G."/>
            <person name="Coutinho P."/>
            <person name="Dacks J.B."/>
            <person name="Durnford D.G."/>
            <person name="Fast N.M."/>
            <person name="Green B.R."/>
            <person name="Grisdale C."/>
            <person name="Hempe F."/>
            <person name="Henrissat B."/>
            <person name="Hoppner M.P."/>
            <person name="Ishida K.-I."/>
            <person name="Kim E."/>
            <person name="Koreny L."/>
            <person name="Kroth P.G."/>
            <person name="Liu Y."/>
            <person name="Malik S.-B."/>
            <person name="Maier U.G."/>
            <person name="McRose D."/>
            <person name="Mock T."/>
            <person name="Neilson J.A."/>
            <person name="Onodera N.T."/>
            <person name="Poole A.M."/>
            <person name="Pritham E.J."/>
            <person name="Richards T.A."/>
            <person name="Rocap G."/>
            <person name="Roy S.W."/>
            <person name="Sarai C."/>
            <person name="Schaack S."/>
            <person name="Shirato S."/>
            <person name="Slamovits C.H."/>
            <person name="Spencer D.F."/>
            <person name="Suzuki S."/>
            <person name="Worden A.Z."/>
            <person name="Zauner S."/>
            <person name="Barry K."/>
            <person name="Bell C."/>
            <person name="Bharti A.K."/>
            <person name="Crow J.A."/>
            <person name="Grimwood J."/>
            <person name="Kramer R."/>
            <person name="Lindquist E."/>
            <person name="Lucas S."/>
            <person name="Salamov A."/>
            <person name="McFadden G.I."/>
            <person name="Lane C.E."/>
            <person name="Keeling P.J."/>
            <person name="Gray M.W."/>
            <person name="Grigoriev I.V."/>
            <person name="Archibald J.M."/>
        </authorList>
    </citation>
    <scope>NUCLEOTIDE SEQUENCE</scope>
    <source>
        <strain evidence="4">CCMP2712</strain>
    </source>
</reference>
<dbReference type="PaxDb" id="55529-EKX41027"/>
<dbReference type="PANTHER" id="PTHR24637">
    <property type="entry name" value="COLLAGEN"/>
    <property type="match status" value="1"/>
</dbReference>
<dbReference type="GeneID" id="17297656"/>
<dbReference type="InterPro" id="IPR008160">
    <property type="entry name" value="Collagen"/>
</dbReference>
<dbReference type="AlphaFoldDB" id="L1IY43"/>
<sequence>MSRRRQGAAAAAAGAAGLILLVLLSLVSLRAHERKPTSLVEGSRTTMMPTWKVTGTLNPVEETEKEVEEEPSSPPPPAVQATPDVPQEQEAEPSQSEWVPPPKPWEPLAEKNIGRLERTNREVVRGDMENANMIKKLRAAMRLLKKQFAAKIVNLEQAYDRRLARESRILHQRINTVAMQPGPTGMSGPQGLPGPTGPAGQNGSPGSPGAMGPQGPMGPRGYRGLRGPPGDQGRPGDTGRPGAPGIPGQIGQRGPIGPMGVQGPEGPRGNPGLPGPPGAPGVPGIGIQGPAGPPGPPGRFPATEHCSYVTGECVINGNDIFHAMRETGDVSCPRNYYVKGVDYIKCNNGAEYHNTLQLRLTCCLL</sequence>